<comment type="caution">
    <text evidence="2">The sequence shown here is derived from an EMBL/GenBank/DDBJ whole genome shotgun (WGS) entry which is preliminary data.</text>
</comment>
<dbReference type="AlphaFoldDB" id="A0ABD2ZL40"/>
<sequence>MDYYEDELTRCGWVRFGTEIQPEVFPCHYSVPAPYAGRVLDDYRWECIFLPKQAHCSHVTAGRAYLICFPVRLISVDAARVISDAIHRGCERCTPSLVSPCLISELCHRSGMQYDNRKEVVVAPQPPFNGRQLRTMEREHRKHHGPDKPVLRRHEEVSTSQLPEKPIPST</sequence>
<evidence type="ECO:0000256" key="1">
    <source>
        <dbReference type="SAM" id="MobiDB-lite"/>
    </source>
</evidence>
<dbReference type="Proteomes" id="UP001630127">
    <property type="component" value="Unassembled WGS sequence"/>
</dbReference>
<protein>
    <submittedName>
        <fullName evidence="2">Uncharacterized protein</fullName>
    </submittedName>
</protein>
<reference evidence="2 3" key="1">
    <citation type="submission" date="2024-11" db="EMBL/GenBank/DDBJ databases">
        <title>A near-complete genome assembly of Cinchona calisaya.</title>
        <authorList>
            <person name="Lian D.C."/>
            <person name="Zhao X.W."/>
            <person name="Wei L."/>
        </authorList>
    </citation>
    <scope>NUCLEOTIDE SEQUENCE [LARGE SCALE GENOMIC DNA]</scope>
    <source>
        <tissue evidence="2">Nenye</tissue>
    </source>
</reference>
<feature type="region of interest" description="Disordered" evidence="1">
    <location>
        <begin position="127"/>
        <end position="170"/>
    </location>
</feature>
<evidence type="ECO:0000313" key="2">
    <source>
        <dbReference type="EMBL" id="KAL3520176.1"/>
    </source>
</evidence>
<dbReference type="EMBL" id="JBJUIK010000008">
    <property type="protein sequence ID" value="KAL3520176.1"/>
    <property type="molecule type" value="Genomic_DNA"/>
</dbReference>
<gene>
    <name evidence="2" type="ORF">ACH5RR_018325</name>
</gene>
<organism evidence="2 3">
    <name type="scientific">Cinchona calisaya</name>
    <dbReference type="NCBI Taxonomy" id="153742"/>
    <lineage>
        <taxon>Eukaryota</taxon>
        <taxon>Viridiplantae</taxon>
        <taxon>Streptophyta</taxon>
        <taxon>Embryophyta</taxon>
        <taxon>Tracheophyta</taxon>
        <taxon>Spermatophyta</taxon>
        <taxon>Magnoliopsida</taxon>
        <taxon>eudicotyledons</taxon>
        <taxon>Gunneridae</taxon>
        <taxon>Pentapetalae</taxon>
        <taxon>asterids</taxon>
        <taxon>lamiids</taxon>
        <taxon>Gentianales</taxon>
        <taxon>Rubiaceae</taxon>
        <taxon>Cinchonoideae</taxon>
        <taxon>Cinchoneae</taxon>
        <taxon>Cinchona</taxon>
    </lineage>
</organism>
<keyword evidence="3" id="KW-1185">Reference proteome</keyword>
<name>A0ABD2ZL40_9GENT</name>
<feature type="compositionally biased region" description="Basic and acidic residues" evidence="1">
    <location>
        <begin position="146"/>
        <end position="157"/>
    </location>
</feature>
<accession>A0ABD2ZL40</accession>
<proteinExistence type="predicted"/>
<evidence type="ECO:0000313" key="3">
    <source>
        <dbReference type="Proteomes" id="UP001630127"/>
    </source>
</evidence>